<evidence type="ECO:0000256" key="6">
    <source>
        <dbReference type="ARBA" id="ARBA00023136"/>
    </source>
</evidence>
<dbReference type="GO" id="GO:0016758">
    <property type="term" value="F:hexosyltransferase activity"/>
    <property type="evidence" value="ECO:0007669"/>
    <property type="project" value="UniProtKB-ARBA"/>
</dbReference>
<name>T1J5G6_STRMM</name>
<dbReference type="Proteomes" id="UP000014500">
    <property type="component" value="Unassembled WGS sequence"/>
</dbReference>
<keyword evidence="6" id="KW-0472">Membrane</keyword>
<dbReference type="InterPro" id="IPR051981">
    <property type="entry name" value="Glycosyltransf_32"/>
</dbReference>
<dbReference type="Pfam" id="PF04488">
    <property type="entry name" value="Gly_transf_sug"/>
    <property type="match status" value="1"/>
</dbReference>
<dbReference type="GO" id="GO:0006688">
    <property type="term" value="P:glycosphingolipid biosynthetic process"/>
    <property type="evidence" value="ECO:0007669"/>
    <property type="project" value="TreeGrafter"/>
</dbReference>
<reference evidence="8" key="2">
    <citation type="submission" date="2015-02" db="UniProtKB">
        <authorList>
            <consortium name="EnsemblMetazoa"/>
        </authorList>
    </citation>
    <scope>IDENTIFICATION</scope>
</reference>
<dbReference type="EnsemblMetazoa" id="SMAR008866-RA">
    <property type="protein sequence ID" value="SMAR008866-PA"/>
    <property type="gene ID" value="SMAR008866"/>
</dbReference>
<dbReference type="InterPro" id="IPR007577">
    <property type="entry name" value="GlycoTrfase_DXD_sugar-bd_CS"/>
</dbReference>
<accession>T1J5G6</accession>
<dbReference type="PANTHER" id="PTHR12042">
    <property type="entry name" value="LACTOSYLCERAMIDE 4-ALPHA-GALACTOSYLTRANSFERASE ALPHA- 1,4-GALACTOSYLTRANSFERASE"/>
    <property type="match status" value="1"/>
</dbReference>
<comment type="subcellular location">
    <subcellularLocation>
        <location evidence="1">Golgi apparatus membrane</location>
        <topology evidence="1">Single-pass type II membrane protein</topology>
    </subcellularLocation>
</comment>
<keyword evidence="3" id="KW-0328">Glycosyltransferase</keyword>
<evidence type="ECO:0000256" key="4">
    <source>
        <dbReference type="ARBA" id="ARBA00022679"/>
    </source>
</evidence>
<evidence type="ECO:0000313" key="9">
    <source>
        <dbReference type="Proteomes" id="UP000014500"/>
    </source>
</evidence>
<dbReference type="PANTHER" id="PTHR12042:SF21">
    <property type="entry name" value="ALPHA1,4-GALACTOSYLTRANSFERASE 1-RELATED"/>
    <property type="match status" value="1"/>
</dbReference>
<comment type="similarity">
    <text evidence="2">Belongs to the glycosyltransferase 32 family.</text>
</comment>
<evidence type="ECO:0000259" key="7">
    <source>
        <dbReference type="Pfam" id="PF04572"/>
    </source>
</evidence>
<keyword evidence="4" id="KW-0808">Transferase</keyword>
<dbReference type="eggNOG" id="KOG1928">
    <property type="taxonomic scope" value="Eukaryota"/>
</dbReference>
<feature type="domain" description="Alpha 1,4-glycosyltransferase" evidence="7">
    <location>
        <begin position="204"/>
        <end position="242"/>
    </location>
</feature>
<keyword evidence="5" id="KW-0333">Golgi apparatus</keyword>
<dbReference type="Pfam" id="PF04572">
    <property type="entry name" value="Gb3_synth"/>
    <property type="match status" value="2"/>
</dbReference>
<organism evidence="8 9">
    <name type="scientific">Strigamia maritima</name>
    <name type="common">European centipede</name>
    <name type="synonym">Geophilus maritimus</name>
    <dbReference type="NCBI Taxonomy" id="126957"/>
    <lineage>
        <taxon>Eukaryota</taxon>
        <taxon>Metazoa</taxon>
        <taxon>Ecdysozoa</taxon>
        <taxon>Arthropoda</taxon>
        <taxon>Myriapoda</taxon>
        <taxon>Chilopoda</taxon>
        <taxon>Pleurostigmophora</taxon>
        <taxon>Geophilomorpha</taxon>
        <taxon>Linotaeniidae</taxon>
        <taxon>Strigamia</taxon>
    </lineage>
</organism>
<evidence type="ECO:0000256" key="5">
    <source>
        <dbReference type="ARBA" id="ARBA00023034"/>
    </source>
</evidence>
<dbReference type="InterPro" id="IPR007652">
    <property type="entry name" value="A1-4-GlycosylTfrase_dom"/>
</dbReference>
<dbReference type="EMBL" id="JH431861">
    <property type="status" value="NOT_ANNOTATED_CDS"/>
    <property type="molecule type" value="Genomic_DNA"/>
</dbReference>
<feature type="domain" description="Alpha 1,4-glycosyltransferase" evidence="7">
    <location>
        <begin position="159"/>
        <end position="194"/>
    </location>
</feature>
<sequence length="266" mass="30382">MVPTVLALIKNRQILTSFPTIYFINTNSSDNKLNLRTLCAIESASLHNPDSLIKFYTLSSINSDSVIEISKIPNVTTQLTTAEDILDNTPLSQWYSRGDYKNGPYEITHLSDAMRLALLWKRGGIYMDTDIWSVKGISNMSNNIAREDDRHVNGAVMIFDKHHPFLYDCMVQFVLGYKRDQFIAQGPGLLTKVMPIKMVYKWKLAYTFHLWNKVSGKVIAKIGNKLFLEELAKKNCPTVYKLMISMKILFQFTKLDLTSTQNLPSI</sequence>
<dbReference type="AlphaFoldDB" id="T1J5G6"/>
<evidence type="ECO:0000256" key="3">
    <source>
        <dbReference type="ARBA" id="ARBA00022676"/>
    </source>
</evidence>
<reference evidence="9" key="1">
    <citation type="submission" date="2011-05" db="EMBL/GenBank/DDBJ databases">
        <authorList>
            <person name="Richards S.R."/>
            <person name="Qu J."/>
            <person name="Jiang H."/>
            <person name="Jhangiani S.N."/>
            <person name="Agravi P."/>
            <person name="Goodspeed R."/>
            <person name="Gross S."/>
            <person name="Mandapat C."/>
            <person name="Jackson L."/>
            <person name="Mathew T."/>
            <person name="Pu L."/>
            <person name="Thornton R."/>
            <person name="Saada N."/>
            <person name="Wilczek-Boney K.B."/>
            <person name="Lee S."/>
            <person name="Kovar C."/>
            <person name="Wu Y."/>
            <person name="Scherer S.E."/>
            <person name="Worley K.C."/>
            <person name="Muzny D.M."/>
            <person name="Gibbs R."/>
        </authorList>
    </citation>
    <scope>NUCLEOTIDE SEQUENCE</scope>
    <source>
        <strain evidence="9">Brora</strain>
    </source>
</reference>
<dbReference type="OMA" id="IWDCMEN"/>
<dbReference type="SUPFAM" id="SSF53448">
    <property type="entry name" value="Nucleotide-diphospho-sugar transferases"/>
    <property type="match status" value="1"/>
</dbReference>
<dbReference type="Gene3D" id="3.90.550.20">
    <property type="match status" value="1"/>
</dbReference>
<dbReference type="HOGENOM" id="CLU_049512_1_0_1"/>
<dbReference type="GO" id="GO:0000139">
    <property type="term" value="C:Golgi membrane"/>
    <property type="evidence" value="ECO:0007669"/>
    <property type="project" value="UniProtKB-SubCell"/>
</dbReference>
<dbReference type="InterPro" id="IPR029044">
    <property type="entry name" value="Nucleotide-diphossugar_trans"/>
</dbReference>
<evidence type="ECO:0000256" key="1">
    <source>
        <dbReference type="ARBA" id="ARBA00004323"/>
    </source>
</evidence>
<keyword evidence="9" id="KW-1185">Reference proteome</keyword>
<protein>
    <recommendedName>
        <fullName evidence="7">Alpha 1,4-glycosyltransferase domain-containing protein</fullName>
    </recommendedName>
</protein>
<evidence type="ECO:0000313" key="8">
    <source>
        <dbReference type="EnsemblMetazoa" id="SMAR008866-PA"/>
    </source>
</evidence>
<proteinExistence type="inferred from homology"/>
<dbReference type="PhylomeDB" id="T1J5G6"/>
<evidence type="ECO:0000256" key="2">
    <source>
        <dbReference type="ARBA" id="ARBA00009003"/>
    </source>
</evidence>
<dbReference type="STRING" id="126957.T1J5G6"/>